<evidence type="ECO:0000259" key="5">
    <source>
        <dbReference type="Pfam" id="PF23036"/>
    </source>
</evidence>
<dbReference type="EMBL" id="JANCYU010000049">
    <property type="protein sequence ID" value="KAK4527256.1"/>
    <property type="molecule type" value="Genomic_DNA"/>
</dbReference>
<dbReference type="PANTHER" id="PTHR13251:SF3">
    <property type="entry name" value="TRAFFICKING PROTEIN PARTICLE COMPLEX SUBUNIT 10"/>
    <property type="match status" value="1"/>
</dbReference>
<evidence type="ECO:0000259" key="4">
    <source>
        <dbReference type="Pfam" id="PF12584"/>
    </source>
</evidence>
<evidence type="ECO:0000313" key="7">
    <source>
        <dbReference type="Proteomes" id="UP001300502"/>
    </source>
</evidence>
<proteinExistence type="predicted"/>
<dbReference type="InterPro" id="IPR056913">
    <property type="entry name" value="TRAPPC10/Trs130_N"/>
</dbReference>
<evidence type="ECO:0000313" key="6">
    <source>
        <dbReference type="EMBL" id="KAK4527256.1"/>
    </source>
</evidence>
<reference evidence="6 7" key="1">
    <citation type="submission" date="2022-07" db="EMBL/GenBank/DDBJ databases">
        <title>Genome-wide signatures of adaptation to extreme environments.</title>
        <authorList>
            <person name="Cho C.H."/>
            <person name="Yoon H.S."/>
        </authorList>
    </citation>
    <scope>NUCLEOTIDE SEQUENCE [LARGE SCALE GENOMIC DNA]</scope>
    <source>
        <strain evidence="6 7">108.79 E11</strain>
    </source>
</reference>
<dbReference type="Pfam" id="PF12584">
    <property type="entry name" value="TRAPPC10"/>
    <property type="match status" value="1"/>
</dbReference>
<dbReference type="GO" id="GO:1990071">
    <property type="term" value="C:TRAPPII protein complex"/>
    <property type="evidence" value="ECO:0007669"/>
    <property type="project" value="InterPro"/>
</dbReference>
<organism evidence="6 7">
    <name type="scientific">Galdieria yellowstonensis</name>
    <dbReference type="NCBI Taxonomy" id="3028027"/>
    <lineage>
        <taxon>Eukaryota</taxon>
        <taxon>Rhodophyta</taxon>
        <taxon>Bangiophyceae</taxon>
        <taxon>Galdieriales</taxon>
        <taxon>Galdieriaceae</taxon>
        <taxon>Galdieria</taxon>
    </lineage>
</organism>
<keyword evidence="7" id="KW-1185">Reference proteome</keyword>
<dbReference type="GO" id="GO:0006891">
    <property type="term" value="P:intra-Golgi vesicle-mediated transport"/>
    <property type="evidence" value="ECO:0007669"/>
    <property type="project" value="TreeGrafter"/>
</dbReference>
<dbReference type="GO" id="GO:0034498">
    <property type="term" value="P:early endosome to Golgi transport"/>
    <property type="evidence" value="ECO:0007669"/>
    <property type="project" value="TreeGrafter"/>
</dbReference>
<dbReference type="PANTHER" id="PTHR13251">
    <property type="entry name" value="EPILEPSY HOLOPROSENCEPHALY CANDIDATE 1/TMEM1"/>
    <property type="match status" value="1"/>
</dbReference>
<accession>A0AAV9IJ43</accession>
<dbReference type="AlphaFoldDB" id="A0AAV9IJ43"/>
<name>A0AAV9IJ43_9RHOD</name>
<dbReference type="GO" id="GO:0005829">
    <property type="term" value="C:cytosol"/>
    <property type="evidence" value="ECO:0007669"/>
    <property type="project" value="GOC"/>
</dbReference>
<evidence type="ECO:0000256" key="2">
    <source>
        <dbReference type="ARBA" id="ARBA00022448"/>
    </source>
</evidence>
<keyword evidence="3" id="KW-0333">Golgi apparatus</keyword>
<keyword evidence="2" id="KW-0813">Transport</keyword>
<comment type="caution">
    <text evidence="6">The sequence shown here is derived from an EMBL/GenBank/DDBJ whole genome shotgun (WGS) entry which is preliminary data.</text>
</comment>
<sequence>MQGVSRGLPVRVVDEYKIWDRLRVESSLPLYQLSWKDYSSDGSYVSRVSQSVWLDFIVNSGTVDSSNGVVSYFHSLPTDWFKNPYLYIYVISVADLDSYREKQKMRLHVFAEACREKKVEYLIVYSPPSTAPLAAALATTNSNVSSLSLRMFTEEDPAQRARRKVFERLKTELNVIKGRETVVKLDQGGTVPAFFIHRLRESIVAAIEQRVKGYRKEIEKYLQNRSVPGWSLQKFVALNESLSFVYYQAGHLESSLKCYQTTLDFLLTNKMSVFRQASTKISVARQVLYYGCEENRHSLCQNLLGELEVFSYIFSRQFALLYSLRMFEEIPTLVFNYLVNIYQRTKLMNDNSEIFFLQAWIFCCCSVLRDSPYVPGSSTGDETEEHVDEQHTFPFYFPTDFVAKLIFIQLLCFSNFLHSKFDKISAQVPCVYLDVEKIFADSRQSVTVDERILKEDEALSHDLESVENGCTKFIELYRTLEDLLDKTGRQRLVSEIRGYYGVTLATVGRSEEARQVLENELTLLSNEQWSLVVLYHLRWLAKTERDLERSKEYLLCCLNVLQHLCELQRNYTENVFQSLKHEAPFWVEQVNELCKTIPDTLSHPMDKIFRLCRIVTRFQSEEIFQFDPLSLDISLESELAAGLSVEKCTVIFAEQSNIRDETERKKLYLESNGSFVVLPGSNIIIVSTDSLEHCGMLFVESIRLQMHRLELIWEATDPLDSFFPSSTGLTISERPPLGRVFLGSYSECYTHNGRFYIDQDVEVEASQHSSVEGARVSFGFSEQDQISLQLPTIEADDHYRFTVSIPIPAENFSFSKIVSTTRETYSQDMTLFATLTGKEILSSGEEKEFRYKTEKDVALVFPFSVQVDCKTLLLDDQTAKFVLSCSCCSCLVSRFMNLRIPSVTVSVPELEFNDGKNGEDSLNCFYFEKPFQKRFFFFKLSSKVDMLKKMFHSREESFFRVSCCISKLKDALDENDNIMLKCPFSFVSLLPSYIFKVEYQYDSSVPVVQGAEFTLRIHVKIVRWEGDNRFGEGFEYAVDNESFGWIVMGKFRGFFSRDESCMEIAVELVPIFTGVLYLPAINLYYNGEAVQPKNIFQVDYNRQVTVKSPRYLISPSIP</sequence>
<dbReference type="InterPro" id="IPR045126">
    <property type="entry name" value="TRAPPC10/Trs130"/>
</dbReference>
<comment type="subcellular location">
    <subcellularLocation>
        <location evidence="1">Golgi apparatus</location>
    </subcellularLocation>
</comment>
<evidence type="ECO:0000256" key="3">
    <source>
        <dbReference type="ARBA" id="ARBA00023034"/>
    </source>
</evidence>
<feature type="domain" description="TRAPPC10/Trs130 N-terminal" evidence="5">
    <location>
        <begin position="18"/>
        <end position="330"/>
    </location>
</feature>
<gene>
    <name evidence="6" type="ORF">GAYE_SCF37G5178</name>
</gene>
<dbReference type="InterPro" id="IPR022233">
    <property type="entry name" value="TRAPPC10/Trs130_C"/>
</dbReference>
<dbReference type="Pfam" id="PF23036">
    <property type="entry name" value="TRAPPC10_1st"/>
    <property type="match status" value="1"/>
</dbReference>
<evidence type="ECO:0000256" key="1">
    <source>
        <dbReference type="ARBA" id="ARBA00004555"/>
    </source>
</evidence>
<dbReference type="Proteomes" id="UP001300502">
    <property type="component" value="Unassembled WGS sequence"/>
</dbReference>
<evidence type="ECO:0008006" key="8">
    <source>
        <dbReference type="Google" id="ProtNLM"/>
    </source>
</evidence>
<feature type="domain" description="TRAPPC10/Trs130 C-terminal" evidence="4">
    <location>
        <begin position="1001"/>
        <end position="1086"/>
    </location>
</feature>
<protein>
    <recommendedName>
        <fullName evidence="8">Trafficking protein particle complex subunit 11 domain-containing protein</fullName>
    </recommendedName>
</protein>